<dbReference type="KEGG" id="hba:Hbal_0654"/>
<dbReference type="InterPro" id="IPR009899">
    <property type="entry name" value="ArdA"/>
</dbReference>
<dbReference type="Pfam" id="PF07275">
    <property type="entry name" value="ArdA"/>
    <property type="match status" value="1"/>
</dbReference>
<dbReference type="HOGENOM" id="CLU_134266_0_0_5"/>
<dbReference type="AlphaFoldDB" id="C6XNV2"/>
<dbReference type="OrthoDB" id="944647at2"/>
<evidence type="ECO:0000313" key="1">
    <source>
        <dbReference type="EMBL" id="ACT58355.1"/>
    </source>
</evidence>
<accession>C6XNV2</accession>
<protein>
    <recommendedName>
        <fullName evidence="3">Antirestriction ArdA family protein</fullName>
    </recommendedName>
</protein>
<sequence length="169" mass="19125">MSISLHAQPYDLPATGFYFGSAEEFKAKSSALKNTYGDQVEEFEIQFIDGSDLDHAFAKAFGLYQSNISAFFEIVESWEDWQKIHFIIAVGECGYSFDANTLNPNDFDIDIYPETSLRELAEQFVQEGLYGEIPSPIACYIDYDAMARDLSVDYSETVIAGIQYTYRCS</sequence>
<evidence type="ECO:0008006" key="3">
    <source>
        <dbReference type="Google" id="ProtNLM"/>
    </source>
</evidence>
<keyword evidence="2" id="KW-1185">Reference proteome</keyword>
<proteinExistence type="predicted"/>
<name>C6XNV2_HIRBI</name>
<organism evidence="1 2">
    <name type="scientific">Hirschia baltica (strain ATCC 49814 / DSM 5838 / IFAM 1418)</name>
    <dbReference type="NCBI Taxonomy" id="582402"/>
    <lineage>
        <taxon>Bacteria</taxon>
        <taxon>Pseudomonadati</taxon>
        <taxon>Pseudomonadota</taxon>
        <taxon>Alphaproteobacteria</taxon>
        <taxon>Hyphomonadales</taxon>
        <taxon>Hyphomonadaceae</taxon>
        <taxon>Hirschia</taxon>
    </lineage>
</organism>
<dbReference type="EMBL" id="CP001678">
    <property type="protein sequence ID" value="ACT58355.1"/>
    <property type="molecule type" value="Genomic_DNA"/>
</dbReference>
<dbReference type="Proteomes" id="UP000002745">
    <property type="component" value="Chromosome"/>
</dbReference>
<evidence type="ECO:0000313" key="2">
    <source>
        <dbReference type="Proteomes" id="UP000002745"/>
    </source>
</evidence>
<dbReference type="Gene3D" id="1.10.10.1190">
    <property type="entry name" value="Antirestriction protein ArdA, domain 3"/>
    <property type="match status" value="1"/>
</dbReference>
<gene>
    <name evidence="1" type="ordered locus">Hbal_0654</name>
</gene>
<dbReference type="InterPro" id="IPR041893">
    <property type="entry name" value="ArdA_dom3"/>
</dbReference>
<dbReference type="eggNOG" id="ENOG5031GV5">
    <property type="taxonomic scope" value="Bacteria"/>
</dbReference>
<reference evidence="2" key="1">
    <citation type="journal article" date="2011" name="J. Bacteriol.">
        <title>Genome sequences of eight morphologically diverse alphaproteobacteria.</title>
        <authorList>
            <consortium name="US DOE Joint Genome Institute"/>
            <person name="Brown P.J."/>
            <person name="Kysela D.T."/>
            <person name="Buechlein A."/>
            <person name="Hemmerich C."/>
            <person name="Brun Y.V."/>
        </authorList>
    </citation>
    <scope>NUCLEOTIDE SEQUENCE [LARGE SCALE GENOMIC DNA]</scope>
    <source>
        <strain evidence="2">ATCC 49814 / DSM 5838 / IFAM 1418</strain>
    </source>
</reference>